<dbReference type="AlphaFoldDB" id="A0A7K1THL8"/>
<dbReference type="Pfam" id="PF13781">
    <property type="entry name" value="DoxX_3"/>
    <property type="match status" value="1"/>
</dbReference>
<feature type="transmembrane region" description="Helical" evidence="1">
    <location>
        <begin position="211"/>
        <end position="233"/>
    </location>
</feature>
<accession>A0A7K1THL8</accession>
<proteinExistence type="predicted"/>
<dbReference type="SUPFAM" id="SSF55961">
    <property type="entry name" value="Bet v1-like"/>
    <property type="match status" value="1"/>
</dbReference>
<keyword evidence="3" id="KW-1185">Reference proteome</keyword>
<comment type="caution">
    <text evidence="2">The sequence shown here is derived from an EMBL/GenBank/DDBJ whole genome shotgun (WGS) entry which is preliminary data.</text>
</comment>
<evidence type="ECO:0008006" key="4">
    <source>
        <dbReference type="Google" id="ProtNLM"/>
    </source>
</evidence>
<keyword evidence="1" id="KW-0812">Transmembrane</keyword>
<protein>
    <recommendedName>
        <fullName evidence="4">DoxX-like family protein</fullName>
    </recommendedName>
</protein>
<dbReference type="InterPro" id="IPR025695">
    <property type="entry name" value="DoxX-like"/>
</dbReference>
<organism evidence="2 3">
    <name type="scientific">Hymenobacter ginkgonis</name>
    <dbReference type="NCBI Taxonomy" id="2682976"/>
    <lineage>
        <taxon>Bacteria</taxon>
        <taxon>Pseudomonadati</taxon>
        <taxon>Bacteroidota</taxon>
        <taxon>Cytophagia</taxon>
        <taxon>Cytophagales</taxon>
        <taxon>Hymenobacteraceae</taxon>
        <taxon>Hymenobacter</taxon>
    </lineage>
</organism>
<dbReference type="EMBL" id="WQKZ01000004">
    <property type="protein sequence ID" value="MVN77905.1"/>
    <property type="molecule type" value="Genomic_DNA"/>
</dbReference>
<dbReference type="Proteomes" id="UP000441336">
    <property type="component" value="Unassembled WGS sequence"/>
</dbReference>
<keyword evidence="1" id="KW-0472">Membrane</keyword>
<evidence type="ECO:0000313" key="3">
    <source>
        <dbReference type="Proteomes" id="UP000441336"/>
    </source>
</evidence>
<evidence type="ECO:0000256" key="1">
    <source>
        <dbReference type="SAM" id="Phobius"/>
    </source>
</evidence>
<name>A0A7K1THL8_9BACT</name>
<evidence type="ECO:0000313" key="2">
    <source>
        <dbReference type="EMBL" id="MVN77905.1"/>
    </source>
</evidence>
<feature type="transmembrane region" description="Helical" evidence="1">
    <location>
        <begin position="240"/>
        <end position="258"/>
    </location>
</feature>
<gene>
    <name evidence="2" type="ORF">GO988_16360</name>
</gene>
<reference evidence="2 3" key="1">
    <citation type="submission" date="2019-12" db="EMBL/GenBank/DDBJ databases">
        <title>Hymenobacter sp. HMF4947 Genome sequencing and assembly.</title>
        <authorList>
            <person name="Kang H."/>
            <person name="Cha I."/>
            <person name="Kim H."/>
            <person name="Joh K."/>
        </authorList>
    </citation>
    <scope>NUCLEOTIDE SEQUENCE [LARGE SCALE GENOMIC DNA]</scope>
    <source>
        <strain evidence="2 3">HMF4947</strain>
    </source>
</reference>
<keyword evidence="1" id="KW-1133">Transmembrane helix</keyword>
<sequence>MKNPPIYVEARMRCPLEALWQHTQQPELHQQWDLRFTEIEYLPRLTEAEPQQFLYATRIGFGLGVAGRGESLGTKETNGERTSVLKFWSDEWVSLIREGAGFWKYVPTEEGIRFFTKYDYQTRFGRVGQWLDRLAFRPLIGWATAWSFDCLRLWLETGQRPAVSRRLALADWLTRATLGAVWVYQGVVPKLLFPDTGELAILQGAGFSASAAHWVAAGVGVGEILFGLLFFLLPARRLRLVYWLNMLGLLGLGAGALFSQPAVFVAPFNPLTLNAALMALAAVGLLLPPEMLPIAARCLREPPAIRRSAVARASAPQLV</sequence>
<dbReference type="RefSeq" id="WP_157567507.1">
    <property type="nucleotide sequence ID" value="NZ_WQKZ01000004.1"/>
</dbReference>